<feature type="transmembrane region" description="Helical" evidence="5">
    <location>
        <begin position="386"/>
        <end position="406"/>
    </location>
</feature>
<feature type="transmembrane region" description="Helical" evidence="5">
    <location>
        <begin position="105"/>
        <end position="126"/>
    </location>
</feature>
<keyword evidence="3 5" id="KW-1133">Transmembrane helix</keyword>
<dbReference type="Pfam" id="PF01740">
    <property type="entry name" value="STAS"/>
    <property type="match status" value="1"/>
</dbReference>
<dbReference type="GO" id="GO:0016020">
    <property type="term" value="C:membrane"/>
    <property type="evidence" value="ECO:0007669"/>
    <property type="project" value="UniProtKB-SubCell"/>
</dbReference>
<feature type="transmembrane region" description="Helical" evidence="5">
    <location>
        <begin position="307"/>
        <end position="326"/>
    </location>
</feature>
<evidence type="ECO:0000259" key="6">
    <source>
        <dbReference type="PROSITE" id="PS50801"/>
    </source>
</evidence>
<evidence type="ECO:0000256" key="4">
    <source>
        <dbReference type="ARBA" id="ARBA00023136"/>
    </source>
</evidence>
<dbReference type="InterPro" id="IPR036513">
    <property type="entry name" value="STAS_dom_sf"/>
</dbReference>
<feature type="transmembrane region" description="Helical" evidence="5">
    <location>
        <begin position="31"/>
        <end position="50"/>
    </location>
</feature>
<dbReference type="InterPro" id="IPR001902">
    <property type="entry name" value="SLC26A/SulP_fam"/>
</dbReference>
<dbReference type="InterPro" id="IPR002645">
    <property type="entry name" value="STAS_dom"/>
</dbReference>
<keyword evidence="8" id="KW-1185">Reference proteome</keyword>
<feature type="transmembrane region" description="Helical" evidence="5">
    <location>
        <begin position="443"/>
        <end position="470"/>
    </location>
</feature>
<evidence type="ECO:0000256" key="2">
    <source>
        <dbReference type="ARBA" id="ARBA00022692"/>
    </source>
</evidence>
<evidence type="ECO:0000256" key="3">
    <source>
        <dbReference type="ARBA" id="ARBA00022989"/>
    </source>
</evidence>
<feature type="transmembrane region" description="Helical" evidence="5">
    <location>
        <begin position="347"/>
        <end position="366"/>
    </location>
</feature>
<evidence type="ECO:0000313" key="8">
    <source>
        <dbReference type="Proteomes" id="UP000264120"/>
    </source>
</evidence>
<keyword evidence="2 5" id="KW-0812">Transmembrane</keyword>
<dbReference type="Pfam" id="PF00916">
    <property type="entry name" value="Sulfate_transp"/>
    <property type="match status" value="1"/>
</dbReference>
<organism evidence="7 8">
    <name type="scientific">Komagataeibacter saccharivorans</name>
    <dbReference type="NCBI Taxonomy" id="265959"/>
    <lineage>
        <taxon>Bacteria</taxon>
        <taxon>Pseudomonadati</taxon>
        <taxon>Pseudomonadota</taxon>
        <taxon>Alphaproteobacteria</taxon>
        <taxon>Acetobacterales</taxon>
        <taxon>Acetobacteraceae</taxon>
        <taxon>Komagataeibacter</taxon>
    </lineage>
</organism>
<accession>A0A347WBS3</accession>
<dbReference type="AlphaFoldDB" id="A0A347WBS3"/>
<sequence>MGCVKTHAGMAAGIVLAGVDYVYFLIKSAMFTACCGVFRSGSVGLVIWIMDGAGSMGSTTGGTDLPLKGDTSDAVRGWRARLRDVVAGVSLASMNIPQVLGYTRIAAMPAVTGLYTVLLPLVAFACFGSSRHLVVAADSATAAIFSSALGRMATPGSPHYMALVSMVALLSAGFLLVARLFRLGFLADFLSRTVLVGFMAGVGVQVALAMLRDMLGLAVTAHNPLLQLFQMLAHLPRLSMPTMALSACVVGLIMLGDRLAPRAPLGLLTVVGAIAASMMLDLSRYGIETIGPIESGLPHLGLPHVSWNDMLALLPVTTSCVFVIIAQSAATSRAFAMRFHDRVNDNADILGLCAANAVAGLSGTFTVNGSPTQTAMAARAGARTQLAQLTFAAVTMLVLLFLTAPLRYLPRCVLASIVFTVALGMIDLRAMKAIWRESPGEYGLAMATAAAVVGIGVEQGIFLAIALSLFRHVRHSYEPHTMVLRYDTHTGLLEPDAVAAGQQTAPGLVVYRFSADLFYANSARFVADVRLLVDNPATPVSCLVVEASAITDIDFSAASDLRDLFTALRQRNIGVVFGRVSPYLRADMDRHRITPVVGAENLYTQLHTAIGAAQAIVKARGEAAFHTQG</sequence>
<feature type="domain" description="STAS" evidence="6">
    <location>
        <begin position="498"/>
        <end position="613"/>
    </location>
</feature>
<keyword evidence="4 5" id="KW-0472">Membrane</keyword>
<proteinExistence type="predicted"/>
<evidence type="ECO:0000313" key="7">
    <source>
        <dbReference type="EMBL" id="AXY22316.1"/>
    </source>
</evidence>
<feature type="transmembrane region" description="Helical" evidence="5">
    <location>
        <begin position="133"/>
        <end position="154"/>
    </location>
</feature>
<dbReference type="SUPFAM" id="SSF52091">
    <property type="entry name" value="SpoIIaa-like"/>
    <property type="match status" value="1"/>
</dbReference>
<feature type="transmembrane region" description="Helical" evidence="5">
    <location>
        <begin position="265"/>
        <end position="287"/>
    </location>
</feature>
<dbReference type="PROSITE" id="PS50801">
    <property type="entry name" value="STAS"/>
    <property type="match status" value="1"/>
</dbReference>
<feature type="transmembrane region" description="Helical" evidence="5">
    <location>
        <begin position="231"/>
        <end position="253"/>
    </location>
</feature>
<gene>
    <name evidence="7" type="ORF">CD178_01539</name>
</gene>
<dbReference type="InterPro" id="IPR011547">
    <property type="entry name" value="SLC26A/SulP_dom"/>
</dbReference>
<dbReference type="CDD" id="cd07042">
    <property type="entry name" value="STAS_SulP_like_sulfate_transporter"/>
    <property type="match status" value="1"/>
</dbReference>
<evidence type="ECO:0000256" key="5">
    <source>
        <dbReference type="SAM" id="Phobius"/>
    </source>
</evidence>
<reference evidence="7 8" key="1">
    <citation type="submission" date="2017-08" db="EMBL/GenBank/DDBJ databases">
        <title>Complete genome sequence of Gluconacetobacter saccharivorans CV1 isolated from Fermented Vinegar.</title>
        <authorList>
            <person name="Kim S.-Y."/>
        </authorList>
    </citation>
    <scope>NUCLEOTIDE SEQUENCE [LARGE SCALE GENOMIC DNA]</scope>
    <source>
        <strain evidence="7 8">CV1</strain>
    </source>
</reference>
<evidence type="ECO:0000256" key="1">
    <source>
        <dbReference type="ARBA" id="ARBA00004141"/>
    </source>
</evidence>
<comment type="subcellular location">
    <subcellularLocation>
        <location evidence="1">Membrane</location>
        <topology evidence="1">Multi-pass membrane protein</topology>
    </subcellularLocation>
</comment>
<protein>
    <submittedName>
        <fullName evidence="7">Putative sulfate transporter</fullName>
    </submittedName>
</protein>
<dbReference type="PANTHER" id="PTHR11814">
    <property type="entry name" value="SULFATE TRANSPORTER"/>
    <property type="match status" value="1"/>
</dbReference>
<dbReference type="GO" id="GO:0055085">
    <property type="term" value="P:transmembrane transport"/>
    <property type="evidence" value="ECO:0007669"/>
    <property type="project" value="InterPro"/>
</dbReference>
<feature type="transmembrane region" description="Helical" evidence="5">
    <location>
        <begin position="413"/>
        <end position="431"/>
    </location>
</feature>
<feature type="transmembrane region" description="Helical" evidence="5">
    <location>
        <begin position="160"/>
        <end position="181"/>
    </location>
</feature>
<feature type="transmembrane region" description="Helical" evidence="5">
    <location>
        <begin position="193"/>
        <end position="211"/>
    </location>
</feature>
<dbReference type="KEGG" id="ksc:CD178_01539"/>
<dbReference type="EMBL" id="CP023036">
    <property type="protein sequence ID" value="AXY22316.1"/>
    <property type="molecule type" value="Genomic_DNA"/>
</dbReference>
<dbReference type="Proteomes" id="UP000264120">
    <property type="component" value="Chromosome"/>
</dbReference>
<name>A0A347WBS3_9PROT</name>
<dbReference type="Gene3D" id="3.30.750.24">
    <property type="entry name" value="STAS domain"/>
    <property type="match status" value="1"/>
</dbReference>